<keyword evidence="1" id="KW-0812">Transmembrane</keyword>
<reference evidence="2 3" key="1">
    <citation type="journal article" date="2016" name="Genome Announc.">
        <title>Complete Genome Sequence of Methylobacterium populi P-1M, Isolated from Pink-Pigmented Household Biofilm.</title>
        <authorList>
            <person name="Morohoshi T."/>
            <person name="Ikeda T."/>
        </authorList>
    </citation>
    <scope>NUCLEOTIDE SEQUENCE [LARGE SCALE GENOMIC DNA]</scope>
    <source>
        <strain evidence="2 3">P-1M</strain>
        <plasmid evidence="3">Plasmid pmppm02 dna</plasmid>
    </source>
</reference>
<keyword evidence="1" id="KW-0472">Membrane</keyword>
<dbReference type="AlphaFoldDB" id="A0A160PLP6"/>
<geneLocation type="plasmid" evidence="3">
    <name>pmppm02 dna</name>
</geneLocation>
<organism evidence="2 3">
    <name type="scientific">Methylorubrum populi</name>
    <dbReference type="NCBI Taxonomy" id="223967"/>
    <lineage>
        <taxon>Bacteria</taxon>
        <taxon>Pseudomonadati</taxon>
        <taxon>Pseudomonadota</taxon>
        <taxon>Alphaproteobacteria</taxon>
        <taxon>Hyphomicrobiales</taxon>
        <taxon>Methylobacteriaceae</taxon>
        <taxon>Methylorubrum</taxon>
    </lineage>
</organism>
<evidence type="ECO:0000256" key="1">
    <source>
        <dbReference type="SAM" id="Phobius"/>
    </source>
</evidence>
<keyword evidence="2" id="KW-0614">Plasmid</keyword>
<feature type="transmembrane region" description="Helical" evidence="1">
    <location>
        <begin position="45"/>
        <end position="67"/>
    </location>
</feature>
<dbReference type="Proteomes" id="UP000218288">
    <property type="component" value="Plasmid pMPPM02"/>
</dbReference>
<sequence>MSTEDDDAPSEGLIPENFAYRVEGAQFARIQSDAWKEIYKPVSHYLFVTGWGCMDVLSGGVPVFLLVDRPG</sequence>
<accession>A0A160PLP6</accession>
<name>A0A160PLP6_9HYPH</name>
<evidence type="ECO:0000313" key="2">
    <source>
        <dbReference type="EMBL" id="BAU94075.1"/>
    </source>
</evidence>
<evidence type="ECO:0000313" key="3">
    <source>
        <dbReference type="Proteomes" id="UP000218288"/>
    </source>
</evidence>
<keyword evidence="1" id="KW-1133">Transmembrane helix</keyword>
<protein>
    <submittedName>
        <fullName evidence="2">Uncharacterized protein</fullName>
    </submittedName>
</protein>
<gene>
    <name evidence="2" type="ORF">MPPM_5470</name>
</gene>
<dbReference type="EMBL" id="AP014811">
    <property type="protein sequence ID" value="BAU94075.1"/>
    <property type="molecule type" value="Genomic_DNA"/>
</dbReference>
<proteinExistence type="predicted"/>